<name>X1M1G3_9ZZZZ</name>
<dbReference type="Pfam" id="PF04308">
    <property type="entry name" value="RNaseH_like"/>
    <property type="match status" value="1"/>
</dbReference>
<reference evidence="1" key="1">
    <citation type="journal article" date="2014" name="Front. Microbiol.">
        <title>High frequency of phylogenetically diverse reductive dehalogenase-homologous genes in deep subseafloor sedimentary metagenomes.</title>
        <authorList>
            <person name="Kawai M."/>
            <person name="Futagami T."/>
            <person name="Toyoda A."/>
            <person name="Takaki Y."/>
            <person name="Nishi S."/>
            <person name="Hori S."/>
            <person name="Arai W."/>
            <person name="Tsubouchi T."/>
            <person name="Morono Y."/>
            <person name="Uchiyama I."/>
            <person name="Ito T."/>
            <person name="Fujiyama A."/>
            <person name="Inagaki F."/>
            <person name="Takami H."/>
        </authorList>
    </citation>
    <scope>NUCLEOTIDE SEQUENCE</scope>
    <source>
        <strain evidence="1">Expedition CK06-06</strain>
    </source>
</reference>
<evidence type="ECO:0008006" key="2">
    <source>
        <dbReference type="Google" id="ProtNLM"/>
    </source>
</evidence>
<dbReference type="PANTHER" id="PTHR39961">
    <property type="entry name" value="HYPOTHETICAL CYTOSOLIC PROTEIN"/>
    <property type="match status" value="1"/>
</dbReference>
<protein>
    <recommendedName>
        <fullName evidence="2">DUF458 domain-containing protein</fullName>
    </recommendedName>
</protein>
<sequence length="158" mass="18038">MDGRFYNPHAGELTFDEVVRTIVEEMKEDSKARYEILVGTDSSSAYTHDDFVSAIVLHKIGKGGRYFWTRRKERKTPSLRQKIWREAWLSFELAQHLLERLSASSLLHFNLEIHVDIGENGRTKTMIDEVVGMIIGSGFAVRIKPEAYAASSVADKYT</sequence>
<proteinExistence type="predicted"/>
<evidence type="ECO:0000313" key="1">
    <source>
        <dbReference type="EMBL" id="GAI08485.1"/>
    </source>
</evidence>
<dbReference type="EMBL" id="BARV01010136">
    <property type="protein sequence ID" value="GAI08485.1"/>
    <property type="molecule type" value="Genomic_DNA"/>
</dbReference>
<organism evidence="1">
    <name type="scientific">marine sediment metagenome</name>
    <dbReference type="NCBI Taxonomy" id="412755"/>
    <lineage>
        <taxon>unclassified sequences</taxon>
        <taxon>metagenomes</taxon>
        <taxon>ecological metagenomes</taxon>
    </lineage>
</organism>
<dbReference type="InterPro" id="IPR007405">
    <property type="entry name" value="Phage_KVP40_Orf299"/>
</dbReference>
<gene>
    <name evidence="1" type="ORF">S06H3_19738</name>
</gene>
<dbReference type="PANTHER" id="PTHR39961:SF1">
    <property type="entry name" value="DUF458 DOMAIN-CONTAINING PROTEIN"/>
    <property type="match status" value="1"/>
</dbReference>
<dbReference type="AlphaFoldDB" id="X1M1G3"/>
<accession>X1M1G3</accession>
<comment type="caution">
    <text evidence="1">The sequence shown here is derived from an EMBL/GenBank/DDBJ whole genome shotgun (WGS) entry which is preliminary data.</text>
</comment>